<dbReference type="Proteomes" id="UP001604277">
    <property type="component" value="Unassembled WGS sequence"/>
</dbReference>
<evidence type="ECO:0000313" key="2">
    <source>
        <dbReference type="EMBL" id="KAL2488204.1"/>
    </source>
</evidence>
<protein>
    <submittedName>
        <fullName evidence="2">Uncharacterized protein</fullName>
    </submittedName>
</protein>
<gene>
    <name evidence="2" type="ORF">Fot_41496</name>
</gene>
<feature type="compositionally biased region" description="Pro residues" evidence="1">
    <location>
        <begin position="27"/>
        <end position="43"/>
    </location>
</feature>
<dbReference type="EMBL" id="JBFOLJ010000012">
    <property type="protein sequence ID" value="KAL2488204.1"/>
    <property type="molecule type" value="Genomic_DNA"/>
</dbReference>
<feature type="compositionally biased region" description="Pro residues" evidence="1">
    <location>
        <begin position="164"/>
        <end position="174"/>
    </location>
</feature>
<accession>A0ABD1RJF5</accession>
<evidence type="ECO:0000313" key="3">
    <source>
        <dbReference type="Proteomes" id="UP001604277"/>
    </source>
</evidence>
<feature type="compositionally biased region" description="Pro residues" evidence="1">
    <location>
        <begin position="126"/>
        <end position="138"/>
    </location>
</feature>
<dbReference type="AlphaFoldDB" id="A0ABD1RJF5"/>
<feature type="compositionally biased region" description="Pro residues" evidence="1">
    <location>
        <begin position="181"/>
        <end position="207"/>
    </location>
</feature>
<reference evidence="3" key="1">
    <citation type="submission" date="2024-07" db="EMBL/GenBank/DDBJ databases">
        <title>Two chromosome-level genome assemblies of Korean endemic species Abeliophyllum distichum and Forsythia ovata (Oleaceae).</title>
        <authorList>
            <person name="Jang H."/>
        </authorList>
    </citation>
    <scope>NUCLEOTIDE SEQUENCE [LARGE SCALE GENOMIC DNA]</scope>
</reference>
<sequence length="230" mass="25708">MDFSMIRPKPPAVKLDPPPREEVPHSSDPPPAEPEAPPPPPPHYQEMAYPYGNGPRMGTYMEELDRASHMHRLRNIEYTNARTWRVNFGGYSDDYYHDNHYTYGPSGGHQPSRYMVAPPHSHDHMLPPPPTRLGLPPPDHYHGLPGPPPRLGLPPPDHYHGLPGPSPRLGLPPPDHYHGLPGPPPRLALPPPDYHHGPPGPPPPPQSPYYHSQPHYGYFSEENPNGCTVM</sequence>
<evidence type="ECO:0000256" key="1">
    <source>
        <dbReference type="SAM" id="MobiDB-lite"/>
    </source>
</evidence>
<proteinExistence type="predicted"/>
<feature type="region of interest" description="Disordered" evidence="1">
    <location>
        <begin position="120"/>
        <end position="230"/>
    </location>
</feature>
<feature type="compositionally biased region" description="Pro residues" evidence="1">
    <location>
        <begin position="145"/>
        <end position="156"/>
    </location>
</feature>
<comment type="caution">
    <text evidence="2">The sequence shown here is derived from an EMBL/GenBank/DDBJ whole genome shotgun (WGS) entry which is preliminary data.</text>
</comment>
<feature type="region of interest" description="Disordered" evidence="1">
    <location>
        <begin position="1"/>
        <end position="51"/>
    </location>
</feature>
<name>A0ABD1RJF5_9LAMI</name>
<organism evidence="2 3">
    <name type="scientific">Forsythia ovata</name>
    <dbReference type="NCBI Taxonomy" id="205694"/>
    <lineage>
        <taxon>Eukaryota</taxon>
        <taxon>Viridiplantae</taxon>
        <taxon>Streptophyta</taxon>
        <taxon>Embryophyta</taxon>
        <taxon>Tracheophyta</taxon>
        <taxon>Spermatophyta</taxon>
        <taxon>Magnoliopsida</taxon>
        <taxon>eudicotyledons</taxon>
        <taxon>Gunneridae</taxon>
        <taxon>Pentapetalae</taxon>
        <taxon>asterids</taxon>
        <taxon>lamiids</taxon>
        <taxon>Lamiales</taxon>
        <taxon>Oleaceae</taxon>
        <taxon>Forsythieae</taxon>
        <taxon>Forsythia</taxon>
    </lineage>
</organism>
<keyword evidence="3" id="KW-1185">Reference proteome</keyword>